<gene>
    <name evidence="2" type="ordered locus">SAR116_2453</name>
</gene>
<dbReference type="Gene3D" id="3.90.660.10">
    <property type="match status" value="1"/>
</dbReference>
<accession>D5BQH8</accession>
<evidence type="ECO:0000313" key="3">
    <source>
        <dbReference type="Proteomes" id="UP000007460"/>
    </source>
</evidence>
<dbReference type="SUPFAM" id="SSF51905">
    <property type="entry name" value="FAD/NAD(P)-binding domain"/>
    <property type="match status" value="1"/>
</dbReference>
<keyword evidence="3" id="KW-1185">Reference proteome</keyword>
<dbReference type="STRING" id="488538.SAR116_2453"/>
<protein>
    <submittedName>
        <fullName evidence="2">FAD dependent oxidoreductase</fullName>
        <ecNumber evidence="2">1.3.-.-</ecNumber>
    </submittedName>
</protein>
<dbReference type="Proteomes" id="UP000007460">
    <property type="component" value="Chromosome"/>
</dbReference>
<dbReference type="RefSeq" id="WP_013047322.1">
    <property type="nucleotide sequence ID" value="NC_014010.1"/>
</dbReference>
<sequence>MTDDVIFDLVIIGAGISGLAAARAAHKTGQHVVVIDKGRRIGGRVSTRRADGFTFNHGAQFITAKGDSFSAVLQLAENAGALARWQIADDKDAFAGSPTMRDLPVFMGQGLDIRQDMEIASIMPHPLTGTNNNGLCLTDKNGTNLLTRKLIITAPAPQTARLLRPIEPFMAALADTALYAPCWTVMLGFDTMPIMPALPIRQRDGIIGWAGLEQMRPQANYQKADQTHPAITIQASADWSQAWIEASKDDVIAALYDALASIEGVYLPDPIMSAAHRWLYAKVIQPATIDTSIAPHGITNANRSIAMAGDWLGGARVEHAYDSGLAALTALGYKV</sequence>
<dbReference type="InterPro" id="IPR002937">
    <property type="entry name" value="Amino_oxidase"/>
</dbReference>
<reference evidence="2 3" key="1">
    <citation type="journal article" date="2010" name="J. Bacteriol.">
        <title>Complete genome sequence of "Candidatus Puniceispirillum marinum" IMCC1322, a representative of the SAR116 clade in the Alphaproteobacteria.</title>
        <authorList>
            <person name="Oh H.M."/>
            <person name="Kwon K.K."/>
            <person name="Kang I."/>
            <person name="Kang S.G."/>
            <person name="Lee J.H."/>
            <person name="Kim S.J."/>
            <person name="Cho J.C."/>
        </authorList>
    </citation>
    <scope>NUCLEOTIDE SEQUENCE [LARGE SCALE GENOMIC DNA]</scope>
    <source>
        <strain evidence="2 3">IMCC1322</strain>
    </source>
</reference>
<dbReference type="PANTHER" id="PTHR16128">
    <property type="entry name" value="FAD/NAD(P)-BINDING OXIDOREDUCTASE FAMILY PROTEIN"/>
    <property type="match status" value="1"/>
</dbReference>
<evidence type="ECO:0000259" key="1">
    <source>
        <dbReference type="Pfam" id="PF01593"/>
    </source>
</evidence>
<dbReference type="EC" id="1.3.-.-" evidence="2"/>
<feature type="domain" description="Amine oxidase" evidence="1">
    <location>
        <begin position="100"/>
        <end position="327"/>
    </location>
</feature>
<dbReference type="PANTHER" id="PTHR16128:SF5">
    <property type="entry name" value="FAD_NAD(P)-BINDING OXIDOREDUCTASE FAMILY PROTEIN"/>
    <property type="match status" value="1"/>
</dbReference>
<dbReference type="Gene3D" id="3.50.50.60">
    <property type="entry name" value="FAD/NAD(P)-binding domain"/>
    <property type="match status" value="1"/>
</dbReference>
<proteinExistence type="predicted"/>
<dbReference type="Pfam" id="PF01593">
    <property type="entry name" value="Amino_oxidase"/>
    <property type="match status" value="1"/>
</dbReference>
<dbReference type="OrthoDB" id="5792777at2"/>
<dbReference type="EMBL" id="CP001751">
    <property type="protein sequence ID" value="ADE40696.1"/>
    <property type="molecule type" value="Genomic_DNA"/>
</dbReference>
<keyword evidence="2" id="KW-0560">Oxidoreductase</keyword>
<dbReference type="InterPro" id="IPR036188">
    <property type="entry name" value="FAD/NAD-bd_sf"/>
</dbReference>
<dbReference type="KEGG" id="apb:SAR116_2453"/>
<evidence type="ECO:0000313" key="2">
    <source>
        <dbReference type="EMBL" id="ADE40696.1"/>
    </source>
</evidence>
<dbReference type="Pfam" id="PF13450">
    <property type="entry name" value="NAD_binding_8"/>
    <property type="match status" value="1"/>
</dbReference>
<organism evidence="2 3">
    <name type="scientific">Puniceispirillum marinum (strain IMCC1322)</name>
    <dbReference type="NCBI Taxonomy" id="488538"/>
    <lineage>
        <taxon>Bacteria</taxon>
        <taxon>Pseudomonadati</taxon>
        <taxon>Pseudomonadota</taxon>
        <taxon>Alphaproteobacteria</taxon>
        <taxon>Candidatus Puniceispirillales</taxon>
        <taxon>Candidatus Puniceispirillaceae</taxon>
        <taxon>Candidatus Puniceispirillum</taxon>
    </lineage>
</organism>
<dbReference type="HOGENOM" id="CLU_036034_0_0_5"/>
<dbReference type="eggNOG" id="COG3380">
    <property type="taxonomic scope" value="Bacteria"/>
</dbReference>
<dbReference type="GO" id="GO:0016491">
    <property type="term" value="F:oxidoreductase activity"/>
    <property type="evidence" value="ECO:0007669"/>
    <property type="project" value="UniProtKB-KW"/>
</dbReference>
<name>D5BQH8_PUNMI</name>
<dbReference type="AlphaFoldDB" id="D5BQH8"/>